<keyword evidence="2" id="KW-0456">Lyase</keyword>
<dbReference type="Proteomes" id="UP000502998">
    <property type="component" value="Chromosome"/>
</dbReference>
<dbReference type="AlphaFoldDB" id="A0A679IFC8"/>
<keyword evidence="1 2" id="KW-0533">Nickel</keyword>
<protein>
    <recommendedName>
        <fullName evidence="2">Pyridinium-3,5-bisthiocarboxylic acid mononucleotide nickel insertion protein</fullName>
        <shortName evidence="2">P2TMN nickel insertion protein</shortName>
        <ecNumber evidence="2">4.99.1.12</ecNumber>
    </recommendedName>
    <alternativeName>
        <fullName evidence="2">Nickel-pincer cofactor biosynthesis protein LarC</fullName>
    </alternativeName>
</protein>
<dbReference type="EC" id="4.99.1.12" evidence="2"/>
<evidence type="ECO:0000313" key="3">
    <source>
        <dbReference type="EMBL" id="BCA87030.1"/>
    </source>
</evidence>
<evidence type="ECO:0000313" key="4">
    <source>
        <dbReference type="Proteomes" id="UP000502998"/>
    </source>
</evidence>
<comment type="catalytic activity">
    <reaction evidence="2">
        <text>Ni(II)-pyridinium-3,5-bisthiocarboxylate mononucleotide = pyridinium-3,5-bisthiocarboxylate mononucleotide + Ni(2+)</text>
        <dbReference type="Rhea" id="RHEA:54784"/>
        <dbReference type="ChEBI" id="CHEBI:49786"/>
        <dbReference type="ChEBI" id="CHEBI:137372"/>
        <dbReference type="ChEBI" id="CHEBI:137373"/>
        <dbReference type="EC" id="4.99.1.12"/>
    </reaction>
</comment>
<accession>A0A679IFC8</accession>
<dbReference type="EMBL" id="AP022822">
    <property type="protein sequence ID" value="BCA87030.1"/>
    <property type="molecule type" value="Genomic_DNA"/>
</dbReference>
<dbReference type="HAMAP" id="MF_01074">
    <property type="entry name" value="LarC"/>
    <property type="match status" value="1"/>
</dbReference>
<comment type="function">
    <text evidence="2">Involved in the biosynthesis of a nickel-pincer cofactor ((SCS)Ni(II) pincer complex). Binds Ni(2+), and functions in nickel delivery to pyridinium-3,5-bisthiocarboxylic acid mononucleotide (P2TMN), to form the mature cofactor. Is thus probably required for the activation of nickel-pincer cofactor-dependent enzymes.</text>
</comment>
<dbReference type="NCBIfam" id="TIGR00299">
    <property type="entry name" value="nickel pincer cofactor biosynthesis protein LarC"/>
    <property type="match status" value="1"/>
</dbReference>
<dbReference type="GO" id="GO:0051604">
    <property type="term" value="P:protein maturation"/>
    <property type="evidence" value="ECO:0007669"/>
    <property type="project" value="UniProtKB-UniRule"/>
</dbReference>
<keyword evidence="4" id="KW-1185">Reference proteome</keyword>
<dbReference type="RefSeq" id="WP_173104050.1">
    <property type="nucleotide sequence ID" value="NZ_AP022822.1"/>
</dbReference>
<dbReference type="GO" id="GO:0016829">
    <property type="term" value="F:lyase activity"/>
    <property type="evidence" value="ECO:0007669"/>
    <property type="project" value="UniProtKB-UniRule"/>
</dbReference>
<proteinExistence type="inferred from homology"/>
<dbReference type="InterPro" id="IPR002822">
    <property type="entry name" value="Ni_insertion"/>
</dbReference>
<evidence type="ECO:0000256" key="2">
    <source>
        <dbReference type="HAMAP-Rule" id="MF_01074"/>
    </source>
</evidence>
<sequence>MKTLYLEPFSGLSGDMLNGLLIDLGGNVEDLKKELAKIPVAGYHLHVQRIAKSSIYGTDFDVHLAHGAKDHGIENDFSPTNQPAHLAHHHHEHDHNHAHARNLQDILAIIDKSSLTKTVKKHSRNVFLDIAQAEAAVHNKAVEEIHFHEVGAIDSIVDVLSFFILWEQLEISQVYSSYITEGSGTIEVAHGVMPVPVPAVMQLRKGTNLIIRQDFEIQTELVTPTGIAIFKEIQPIFRPLEGQEIEKVGYGFGKRETGKFNALRGSLLRQGPSKKEIHQTQDQILKIEANIDDQTPEQLGYVMEYLLSKGALDVFYIPIHMKKNRSGILLTLLCQPEQKDVFTKELFRQTSTIGVRYTSMARTVMQRTFGTKKTPYGAIQIKQNRYEEIEKNTLEFSECQRIAKENDLSIYQVYHDLEKYL</sequence>
<dbReference type="Gene3D" id="3.30.70.1380">
    <property type="entry name" value="Transcriptional regulatory protein pf0864 domain like"/>
    <property type="match status" value="1"/>
</dbReference>
<organism evidence="3 4">
    <name type="scientific">Enterococcus saigonensis</name>
    <dbReference type="NCBI Taxonomy" id="1805431"/>
    <lineage>
        <taxon>Bacteria</taxon>
        <taxon>Bacillati</taxon>
        <taxon>Bacillota</taxon>
        <taxon>Bacilli</taxon>
        <taxon>Lactobacillales</taxon>
        <taxon>Enterococcaceae</taxon>
        <taxon>Enterococcus</taxon>
    </lineage>
</organism>
<dbReference type="PANTHER" id="PTHR36566">
    <property type="entry name" value="NICKEL INSERTION PROTEIN-RELATED"/>
    <property type="match status" value="1"/>
</dbReference>
<dbReference type="Pfam" id="PF01969">
    <property type="entry name" value="Ni_insertion"/>
    <property type="match status" value="1"/>
</dbReference>
<dbReference type="GO" id="GO:0016151">
    <property type="term" value="F:nickel cation binding"/>
    <property type="evidence" value="ECO:0007669"/>
    <property type="project" value="UniProtKB-UniRule"/>
</dbReference>
<gene>
    <name evidence="2" type="primary">larC</name>
    <name evidence="3" type="ORF">EsVE80_25530</name>
</gene>
<evidence type="ECO:0000256" key="1">
    <source>
        <dbReference type="ARBA" id="ARBA00022596"/>
    </source>
</evidence>
<comment type="similarity">
    <text evidence="2">Belongs to the LarC family.</text>
</comment>
<reference evidence="3 4" key="1">
    <citation type="submission" date="2020-02" db="EMBL/GenBank/DDBJ databases">
        <title>Characterization of vanA genotype vancomycin-resistant Enterococcus saigonensis VE80.</title>
        <authorList>
            <person name="Harada T."/>
            <person name="Motooka D."/>
            <person name="Nakamura S."/>
            <person name="Yamamoto Y."/>
            <person name="Kawahara R."/>
            <person name="Kawatsu K."/>
        </authorList>
    </citation>
    <scope>NUCLEOTIDE SEQUENCE [LARGE SCALE GENOMIC DNA]</scope>
    <source>
        <strain evidence="3 4">VE80</strain>
    </source>
</reference>
<name>A0A679IFC8_9ENTE</name>
<dbReference type="PANTHER" id="PTHR36566:SF1">
    <property type="entry name" value="PYRIDINIUM-3,5-BISTHIOCARBOXYLIC ACID MONONUCLEOTIDE NICKEL INSERTION PROTEIN"/>
    <property type="match status" value="1"/>
</dbReference>
<dbReference type="KEGG" id="esg:EsVE80_25530"/>